<dbReference type="RefSeq" id="WP_394608811.1">
    <property type="nucleotide sequence ID" value="NZ_JBIHSN010000004.1"/>
</dbReference>
<reference evidence="8 9" key="1">
    <citation type="submission" date="2024-10" db="EMBL/GenBank/DDBJ databases">
        <authorList>
            <person name="Yibar A."/>
            <person name="Saticioglu I.B."/>
            <person name="Duman M."/>
            <person name="Ajmi N."/>
            <person name="Gurler F."/>
            <person name="Ay H."/>
            <person name="Onuk E."/>
            <person name="Guler S."/>
            <person name="Romalde J.L."/>
        </authorList>
    </citation>
    <scope>NUCLEOTIDE SEQUENCE [LARGE SCALE GENOMIC DNA]</scope>
    <source>
        <strain evidence="8 9">14-MA-B</strain>
    </source>
</reference>
<evidence type="ECO:0000256" key="1">
    <source>
        <dbReference type="ARBA" id="ARBA00001113"/>
    </source>
</evidence>
<dbReference type="Pfam" id="PF03610">
    <property type="entry name" value="EIIA-man"/>
    <property type="match status" value="1"/>
</dbReference>
<dbReference type="NCBIfam" id="TIGR02364">
    <property type="entry name" value="dha_pts"/>
    <property type="match status" value="1"/>
</dbReference>
<dbReference type="Gene3D" id="3.40.50.510">
    <property type="entry name" value="Phosphotransferase system, mannose-type IIA component"/>
    <property type="match status" value="1"/>
</dbReference>
<dbReference type="InterPro" id="IPR039643">
    <property type="entry name" value="DhaM"/>
</dbReference>
<evidence type="ECO:0000256" key="5">
    <source>
        <dbReference type="ARBA" id="ARBA00046577"/>
    </source>
</evidence>
<dbReference type="Proteomes" id="UP001607151">
    <property type="component" value="Unassembled WGS sequence"/>
</dbReference>
<dbReference type="PROSITE" id="PS51350">
    <property type="entry name" value="PTS_HPR_DOM"/>
    <property type="match status" value="1"/>
</dbReference>
<keyword evidence="8" id="KW-0418">Kinase</keyword>
<feature type="domain" description="HPr" evidence="7">
    <location>
        <begin position="154"/>
        <end position="241"/>
    </location>
</feature>
<name>A0ABW7J0K8_9VIBR</name>
<dbReference type="InterPro" id="IPR012844">
    <property type="entry name" value="DhaM_N"/>
</dbReference>
<evidence type="ECO:0000259" key="7">
    <source>
        <dbReference type="PROSITE" id="PS51350"/>
    </source>
</evidence>
<sequence>MVGIVVVSHSRRLAEGVAELATQMTQGKAKLAIAAGIDDPENPIGTDAIAVMEAIEQVHDQQGVVVLMDLGSALLSTEMALDLIDDHVRENVTLISAPIVEGTMAASVAAAAGLPLSTVVEEAQNALSVKREHLGDQPLTSAEIAPVSENFEQERTFDWVVQNPNGLHARPAAAIVGALAPFDCQLWLKKGERRVNAKSLNSIAKLGVRSQETITLCALGSQSSEAIKEFEALASEHFGEKEAVEQGIIESEESTDTLLDDMVPNQIEGAVVGLRVNDGIATAPVVLFTHE</sequence>
<gene>
    <name evidence="8" type="primary">dhaM</name>
    <name evidence="8" type="ORF">ACGRQ9_17590</name>
</gene>
<evidence type="ECO:0000313" key="9">
    <source>
        <dbReference type="Proteomes" id="UP001607151"/>
    </source>
</evidence>
<dbReference type="InterPro" id="IPR001020">
    <property type="entry name" value="PTS_HPr_His_P_site"/>
</dbReference>
<dbReference type="PROSITE" id="PS00369">
    <property type="entry name" value="PTS_HPR_HIS"/>
    <property type="match status" value="1"/>
</dbReference>
<dbReference type="GO" id="GO:0047324">
    <property type="term" value="F:phosphoenolpyruvate-glycerone phosphotransferase activity"/>
    <property type="evidence" value="ECO:0007669"/>
    <property type="project" value="UniProtKB-EC"/>
</dbReference>
<dbReference type="InterPro" id="IPR036662">
    <property type="entry name" value="PTS_EIIA_man-typ_sf"/>
</dbReference>
<keyword evidence="9" id="KW-1185">Reference proteome</keyword>
<feature type="non-terminal residue" evidence="8">
    <location>
        <position position="291"/>
    </location>
</feature>
<evidence type="ECO:0000256" key="3">
    <source>
        <dbReference type="ARBA" id="ARBA00012095"/>
    </source>
</evidence>
<organism evidence="8 9">
    <name type="scientific">Vibrio rumoiensis</name>
    <dbReference type="NCBI Taxonomy" id="76258"/>
    <lineage>
        <taxon>Bacteria</taxon>
        <taxon>Pseudomonadati</taxon>
        <taxon>Pseudomonadota</taxon>
        <taxon>Gammaproteobacteria</taxon>
        <taxon>Vibrionales</taxon>
        <taxon>Vibrionaceae</taxon>
        <taxon>Vibrio</taxon>
    </lineage>
</organism>
<dbReference type="InterPro" id="IPR004701">
    <property type="entry name" value="PTS_EIIA_man-typ"/>
</dbReference>
<dbReference type="SUPFAM" id="SSF55594">
    <property type="entry name" value="HPr-like"/>
    <property type="match status" value="1"/>
</dbReference>
<dbReference type="EMBL" id="JBIHSN010000004">
    <property type="protein sequence ID" value="MFH0267262.1"/>
    <property type="molecule type" value="Genomic_DNA"/>
</dbReference>
<dbReference type="EC" id="2.7.1.121" evidence="3"/>
<accession>A0ABW7J0K8</accession>
<dbReference type="PANTHER" id="PTHR38594:SF1">
    <property type="entry name" value="PEP-DEPENDENT DIHYDROXYACETONE KINASE, PHOSPHORYL DONOR SUBUNIT DHAM"/>
    <property type="match status" value="1"/>
</dbReference>
<keyword evidence="4 8" id="KW-0808">Transferase</keyword>
<proteinExistence type="predicted"/>
<feature type="domain" description="PTS EIIA type-4" evidence="6">
    <location>
        <begin position="1"/>
        <end position="134"/>
    </location>
</feature>
<dbReference type="PROSITE" id="PS51096">
    <property type="entry name" value="PTS_EIIA_TYPE_4"/>
    <property type="match status" value="1"/>
</dbReference>
<dbReference type="PRINTS" id="PR00107">
    <property type="entry name" value="PHOSPHOCPHPR"/>
</dbReference>
<dbReference type="InterPro" id="IPR000032">
    <property type="entry name" value="HPr-like"/>
</dbReference>
<dbReference type="Gene3D" id="3.30.1340.10">
    <property type="entry name" value="HPr-like"/>
    <property type="match status" value="1"/>
</dbReference>
<dbReference type="PANTHER" id="PTHR38594">
    <property type="entry name" value="PEP-DEPENDENT DIHYDROXYACETONE KINASE, PHOSPHORYL DONOR SUBUNIT DHAM"/>
    <property type="match status" value="1"/>
</dbReference>
<comment type="subunit">
    <text evidence="5">Homodimer. The dihydroxyacetone kinase complex is composed of a homodimer of DhaM, a homodimer of DhaK and the subunit DhaL.</text>
</comment>
<evidence type="ECO:0000313" key="8">
    <source>
        <dbReference type="EMBL" id="MFH0267262.1"/>
    </source>
</evidence>
<evidence type="ECO:0000256" key="4">
    <source>
        <dbReference type="ARBA" id="ARBA00022679"/>
    </source>
</evidence>
<comment type="function">
    <text evidence="2">Component of the dihydroxyacetone kinase complex, which is responsible for the phosphoenolpyruvate (PEP)-dependent phosphorylation of dihydroxyacetone. DhaM serves as the phosphoryl donor. Is phosphorylated by phosphoenolpyruvate in an EI- and HPr-dependent reaction, and a phosphorelay system on histidine residues finally leads to phosphoryl transfer to DhaL and dihydroxyacetone.</text>
</comment>
<dbReference type="CDD" id="cd00367">
    <property type="entry name" value="PTS-HPr_like"/>
    <property type="match status" value="1"/>
</dbReference>
<dbReference type="SUPFAM" id="SSF53062">
    <property type="entry name" value="PTS system fructose IIA component-like"/>
    <property type="match status" value="1"/>
</dbReference>
<dbReference type="InterPro" id="IPR035895">
    <property type="entry name" value="HPr-like_sf"/>
</dbReference>
<evidence type="ECO:0000256" key="2">
    <source>
        <dbReference type="ARBA" id="ARBA00002788"/>
    </source>
</evidence>
<comment type="catalytic activity">
    <reaction evidence="1">
        <text>dihydroxyacetone + phosphoenolpyruvate = dihydroxyacetone phosphate + pyruvate</text>
        <dbReference type="Rhea" id="RHEA:18381"/>
        <dbReference type="ChEBI" id="CHEBI:15361"/>
        <dbReference type="ChEBI" id="CHEBI:16016"/>
        <dbReference type="ChEBI" id="CHEBI:57642"/>
        <dbReference type="ChEBI" id="CHEBI:58702"/>
        <dbReference type="EC" id="2.7.1.121"/>
    </reaction>
</comment>
<protein>
    <recommendedName>
        <fullName evidence="3">phosphoenolpyruvate--glycerone phosphotransferase</fullName>
        <ecNumber evidence="3">2.7.1.121</ecNumber>
    </recommendedName>
</protein>
<comment type="caution">
    <text evidence="8">The sequence shown here is derived from an EMBL/GenBank/DDBJ whole genome shotgun (WGS) entry which is preliminary data.</text>
</comment>
<dbReference type="NCBIfam" id="TIGR01003">
    <property type="entry name" value="PTS_HPr_family"/>
    <property type="match status" value="1"/>
</dbReference>
<evidence type="ECO:0000259" key="6">
    <source>
        <dbReference type="PROSITE" id="PS51096"/>
    </source>
</evidence>
<dbReference type="Pfam" id="PF00381">
    <property type="entry name" value="PTS-HPr"/>
    <property type="match status" value="1"/>
</dbReference>